<gene>
    <name evidence="2" type="ORF">ACFFGV_16015</name>
</gene>
<evidence type="ECO:0000256" key="1">
    <source>
        <dbReference type="SAM" id="Phobius"/>
    </source>
</evidence>
<feature type="transmembrane region" description="Helical" evidence="1">
    <location>
        <begin position="9"/>
        <end position="27"/>
    </location>
</feature>
<comment type="caution">
    <text evidence="2">The sequence shown here is derived from an EMBL/GenBank/DDBJ whole genome shotgun (WGS) entry which is preliminary data.</text>
</comment>
<evidence type="ECO:0000313" key="3">
    <source>
        <dbReference type="Proteomes" id="UP001589836"/>
    </source>
</evidence>
<dbReference type="Proteomes" id="UP001589836">
    <property type="component" value="Unassembled WGS sequence"/>
</dbReference>
<feature type="transmembrane region" description="Helical" evidence="1">
    <location>
        <begin position="39"/>
        <end position="60"/>
    </location>
</feature>
<proteinExistence type="predicted"/>
<name>A0ABV6LRP1_9BACI</name>
<keyword evidence="1" id="KW-0472">Membrane</keyword>
<dbReference type="EMBL" id="JBHLTP010000013">
    <property type="protein sequence ID" value="MFC0525087.1"/>
    <property type="molecule type" value="Genomic_DNA"/>
</dbReference>
<organism evidence="2 3">
    <name type="scientific">Pontibacillus salicampi</name>
    <dbReference type="NCBI Taxonomy" id="1449801"/>
    <lineage>
        <taxon>Bacteria</taxon>
        <taxon>Bacillati</taxon>
        <taxon>Bacillota</taxon>
        <taxon>Bacilli</taxon>
        <taxon>Bacillales</taxon>
        <taxon>Bacillaceae</taxon>
        <taxon>Pontibacillus</taxon>
    </lineage>
</organism>
<reference evidence="2 3" key="1">
    <citation type="submission" date="2024-09" db="EMBL/GenBank/DDBJ databases">
        <authorList>
            <person name="Sun Q."/>
            <person name="Mori K."/>
        </authorList>
    </citation>
    <scope>NUCLEOTIDE SEQUENCE [LARGE SCALE GENOMIC DNA]</scope>
    <source>
        <strain evidence="2 3">NCAIM B.02529</strain>
    </source>
</reference>
<dbReference type="RefSeq" id="WP_377349884.1">
    <property type="nucleotide sequence ID" value="NZ_JBHLTP010000013.1"/>
</dbReference>
<accession>A0ABV6LRP1</accession>
<keyword evidence="3" id="KW-1185">Reference proteome</keyword>
<feature type="transmembrane region" description="Helical" evidence="1">
    <location>
        <begin position="72"/>
        <end position="92"/>
    </location>
</feature>
<dbReference type="Pfam" id="PF11457">
    <property type="entry name" value="DUF3021"/>
    <property type="match status" value="1"/>
</dbReference>
<dbReference type="InterPro" id="IPR021560">
    <property type="entry name" value="DUF3021"/>
</dbReference>
<feature type="transmembrane region" description="Helical" evidence="1">
    <location>
        <begin position="98"/>
        <end position="121"/>
    </location>
</feature>
<protein>
    <submittedName>
        <fullName evidence="2">DUF3021 domain-containing protein</fullName>
    </submittedName>
</protein>
<evidence type="ECO:0000313" key="2">
    <source>
        <dbReference type="EMBL" id="MFC0525087.1"/>
    </source>
</evidence>
<sequence>MISIIGSRVLSGLGFGGLMMVCFLSYYHYVDIEMSVATIWQQAVGASVVGVYFGLASLLFDVKGWSPMKSTVLHFLVSVAVFFPIIIMAGWIPLEAGPILVCFGIFLVIYLFLWCMMYLYYKNQKDALNKGLIK</sequence>
<keyword evidence="1" id="KW-1133">Transmembrane helix</keyword>
<keyword evidence="1" id="KW-0812">Transmembrane</keyword>